<keyword evidence="2" id="KW-1185">Reference proteome</keyword>
<protein>
    <submittedName>
        <fullName evidence="1">Uncharacterized protein</fullName>
    </submittedName>
</protein>
<reference evidence="1" key="1">
    <citation type="submission" date="2006-10" db="EMBL/GenBank/DDBJ databases">
        <authorList>
            <person name="Amadeo P."/>
            <person name="Zhao Q."/>
            <person name="Wortman J."/>
            <person name="Fraser-Liggett C."/>
            <person name="Carlton J."/>
        </authorList>
    </citation>
    <scope>NUCLEOTIDE SEQUENCE</scope>
    <source>
        <strain evidence="1">G3</strain>
    </source>
</reference>
<organism evidence="1 2">
    <name type="scientific">Trichomonas vaginalis (strain ATCC PRA-98 / G3)</name>
    <dbReference type="NCBI Taxonomy" id="412133"/>
    <lineage>
        <taxon>Eukaryota</taxon>
        <taxon>Metamonada</taxon>
        <taxon>Parabasalia</taxon>
        <taxon>Trichomonadida</taxon>
        <taxon>Trichomonadidae</taxon>
        <taxon>Trichomonas</taxon>
    </lineage>
</organism>
<dbReference type="SMR" id="A2F906"/>
<gene>
    <name evidence="1" type="ORF">TVAG_339500</name>
</gene>
<reference evidence="1" key="2">
    <citation type="journal article" date="2007" name="Science">
        <title>Draft genome sequence of the sexually transmitted pathogen Trichomonas vaginalis.</title>
        <authorList>
            <person name="Carlton J.M."/>
            <person name="Hirt R.P."/>
            <person name="Silva J.C."/>
            <person name="Delcher A.L."/>
            <person name="Schatz M."/>
            <person name="Zhao Q."/>
            <person name="Wortman J.R."/>
            <person name="Bidwell S.L."/>
            <person name="Alsmark U.C.M."/>
            <person name="Besteiro S."/>
            <person name="Sicheritz-Ponten T."/>
            <person name="Noel C.J."/>
            <person name="Dacks J.B."/>
            <person name="Foster P.G."/>
            <person name="Simillion C."/>
            <person name="Van de Peer Y."/>
            <person name="Miranda-Saavedra D."/>
            <person name="Barton G.J."/>
            <person name="Westrop G.D."/>
            <person name="Mueller S."/>
            <person name="Dessi D."/>
            <person name="Fiori P.L."/>
            <person name="Ren Q."/>
            <person name="Paulsen I."/>
            <person name="Zhang H."/>
            <person name="Bastida-Corcuera F.D."/>
            <person name="Simoes-Barbosa A."/>
            <person name="Brown M.T."/>
            <person name="Hayes R.D."/>
            <person name="Mukherjee M."/>
            <person name="Okumura C.Y."/>
            <person name="Schneider R."/>
            <person name="Smith A.J."/>
            <person name="Vanacova S."/>
            <person name="Villalvazo M."/>
            <person name="Haas B.J."/>
            <person name="Pertea M."/>
            <person name="Feldblyum T.V."/>
            <person name="Utterback T.R."/>
            <person name="Shu C.L."/>
            <person name="Osoegawa K."/>
            <person name="de Jong P.J."/>
            <person name="Hrdy I."/>
            <person name="Horvathova L."/>
            <person name="Zubacova Z."/>
            <person name="Dolezal P."/>
            <person name="Malik S.B."/>
            <person name="Logsdon J.M. Jr."/>
            <person name="Henze K."/>
            <person name="Gupta A."/>
            <person name="Wang C.C."/>
            <person name="Dunne R.L."/>
            <person name="Upcroft J.A."/>
            <person name="Upcroft P."/>
            <person name="White O."/>
            <person name="Salzberg S.L."/>
            <person name="Tang P."/>
            <person name="Chiu C.-H."/>
            <person name="Lee Y.-S."/>
            <person name="Embley T.M."/>
            <person name="Coombs G.H."/>
            <person name="Mottram J.C."/>
            <person name="Tachezy J."/>
            <person name="Fraser-Liggett C.M."/>
            <person name="Johnson P.J."/>
        </authorList>
    </citation>
    <scope>NUCLEOTIDE SEQUENCE [LARGE SCALE GENOMIC DNA]</scope>
    <source>
        <strain evidence="1">G3</strain>
    </source>
</reference>
<dbReference type="VEuPathDB" id="TrichDB:TVAG_339500"/>
<accession>A2F906</accession>
<name>A2F906_TRIV3</name>
<dbReference type="EMBL" id="DS113668">
    <property type="protein sequence ID" value="EAX98633.1"/>
    <property type="molecule type" value="Genomic_DNA"/>
</dbReference>
<evidence type="ECO:0000313" key="1">
    <source>
        <dbReference type="EMBL" id="EAX98633.1"/>
    </source>
</evidence>
<dbReference type="AlphaFoldDB" id="A2F906"/>
<sequence length="157" mass="18728">MDFFEEEANSFDENQCEDIETLRKMYNYYKGIFNFRCERDIKTNTSDLWSENLDIVQISRSICLMNLAQSDDFQFFDCPSLEEMFKCAFMQPLRIIFHFKQTVSQSLMNLVQIIHQNHRQFAGKVIKYFKDDLSLHTLFSLSTFPALYAFFNTQDIV</sequence>
<evidence type="ECO:0000313" key="2">
    <source>
        <dbReference type="Proteomes" id="UP000001542"/>
    </source>
</evidence>
<proteinExistence type="predicted"/>
<dbReference type="Proteomes" id="UP000001542">
    <property type="component" value="Unassembled WGS sequence"/>
</dbReference>
<dbReference type="InParanoid" id="A2F906"/>